<organism evidence="3 4">
    <name type="scientific">Schistosoma margrebowiei</name>
    <dbReference type="NCBI Taxonomy" id="48269"/>
    <lineage>
        <taxon>Eukaryota</taxon>
        <taxon>Metazoa</taxon>
        <taxon>Spiralia</taxon>
        <taxon>Lophotrochozoa</taxon>
        <taxon>Platyhelminthes</taxon>
        <taxon>Trematoda</taxon>
        <taxon>Digenea</taxon>
        <taxon>Strigeidida</taxon>
        <taxon>Schistosomatoidea</taxon>
        <taxon>Schistosomatidae</taxon>
        <taxon>Schistosoma</taxon>
    </lineage>
</organism>
<dbReference type="AlphaFoldDB" id="A0A183MWZ5"/>
<evidence type="ECO:0000256" key="1">
    <source>
        <dbReference type="SAM" id="Coils"/>
    </source>
</evidence>
<evidence type="ECO:0000313" key="3">
    <source>
        <dbReference type="EMBL" id="VDP36275.1"/>
    </source>
</evidence>
<feature type="region of interest" description="Disordered" evidence="2">
    <location>
        <begin position="159"/>
        <end position="182"/>
    </location>
</feature>
<accession>A0A183MWZ5</accession>
<feature type="coiled-coil region" evidence="1">
    <location>
        <begin position="97"/>
        <end position="133"/>
    </location>
</feature>
<sequence>MEDVRTKRADIASDHHLLVAKMKLKLKKHRTTSQKVVLSNGFQAFRGPLNREETTMKSNWKGIKEPITSNCHEVLGRKKHHHKEWITVDTLDKIQERRNKKAEINISRTRAEKAKAQAEYAEENKQVKRSTRTDKSKYVENLATTAEKAARERNMRQLHNITKKLSGNRRKPELPVKTKKAM</sequence>
<gene>
    <name evidence="3" type="ORF">SMRZ_LOCUS20570</name>
</gene>
<keyword evidence="4" id="KW-1185">Reference proteome</keyword>
<keyword evidence="1" id="KW-0175">Coiled coil</keyword>
<proteinExistence type="predicted"/>
<dbReference type="Proteomes" id="UP000277204">
    <property type="component" value="Unassembled WGS sequence"/>
</dbReference>
<reference evidence="3 4" key="1">
    <citation type="submission" date="2018-11" db="EMBL/GenBank/DDBJ databases">
        <authorList>
            <consortium name="Pathogen Informatics"/>
        </authorList>
    </citation>
    <scope>NUCLEOTIDE SEQUENCE [LARGE SCALE GENOMIC DNA]</scope>
    <source>
        <strain evidence="3 4">Zambia</strain>
    </source>
</reference>
<evidence type="ECO:0000313" key="4">
    <source>
        <dbReference type="Proteomes" id="UP000277204"/>
    </source>
</evidence>
<name>A0A183MWZ5_9TREM</name>
<dbReference type="EMBL" id="UZAI01018366">
    <property type="protein sequence ID" value="VDP36275.1"/>
    <property type="molecule type" value="Genomic_DNA"/>
</dbReference>
<protein>
    <submittedName>
        <fullName evidence="3">Uncharacterized protein</fullName>
    </submittedName>
</protein>
<evidence type="ECO:0000256" key="2">
    <source>
        <dbReference type="SAM" id="MobiDB-lite"/>
    </source>
</evidence>